<accession>A0ABM8KGD5</accession>
<dbReference type="InterPro" id="IPR008979">
    <property type="entry name" value="Galactose-bd-like_sf"/>
</dbReference>
<dbReference type="PANTHER" id="PTHR47566:SF1">
    <property type="entry name" value="PROTEIN NUD1"/>
    <property type="match status" value="1"/>
</dbReference>
<evidence type="ECO:0000313" key="7">
    <source>
        <dbReference type="Proteomes" id="UP000474567"/>
    </source>
</evidence>
<protein>
    <recommendedName>
        <fullName evidence="5">Secretion system C-terminal sorting domain-containing protein</fullName>
    </recommendedName>
</protein>
<evidence type="ECO:0000259" key="5">
    <source>
        <dbReference type="Pfam" id="PF18962"/>
    </source>
</evidence>
<keyword evidence="3" id="KW-0677">Repeat</keyword>
<dbReference type="SUPFAM" id="SSF52058">
    <property type="entry name" value="L domain-like"/>
    <property type="match status" value="5"/>
</dbReference>
<gene>
    <name evidence="6" type="ORF">FLACOL7796_01450</name>
</gene>
<dbReference type="SMART" id="SM00364">
    <property type="entry name" value="LRR_BAC"/>
    <property type="match status" value="14"/>
</dbReference>
<keyword evidence="2 4" id="KW-0732">Signal</keyword>
<sequence>MKTKLLFLLLLANFSIYAQTNLVPNGGFESWQSNFPTSWSNENSFSRSFEAIQGDNSINLKYITLSPKITNQVPLKGGVTYTVRFRYKYLTNNYNGSHPISLNISKTGSATTLSRSTFATNNLWTERESSFTPDANLSYDLSISTFSFDGEAFDVLIDDVKVYVAGTEQYTLIPDIEFEKALISLGIDSGTVDGKVLTSNVNTVKTITVDGALVSDLTGIQDFTALQSLFCKGSTYSSQTGGNGKLKSLNLSKNLQLITLGCENNQLTSLDLSNNKALSSLSVEGNKLTSLNLKENINLQTIYCFDNQLTSLDLSSNTKLSKLFIRNNKLTSLDLSKNIALTYLTCESNQLSTLNLKNGNNSLLKTNSIYIRDNPKLNCIAVDNVEYAKTTWIYKDTESTFYPFECGSMTVLDTAFEDKLIALKIDTDGKNGAVLNSSIAAITTLDVSNSSLTKLTGIEGFTSLTTLNCSGNSLKRLNVSQNKFLNTLNCSNNSSLKCIQVTDVDAALKWATTKDEAVSFNLNCDTFTLIPDSNFEDKLIALRIDKDGKNGKVNTESIEGVTILDVSSANIKNLSGIEGFTALTSLKCYFNEIENLDLSKNTELNDLSVYGNKLSVLNISKNTKLTQVLAFNNNLTTLEVSANKSLTTLQVDRNKLTTLDVSNNLNLKSLDASSNQLKAISFTKNTALESLKINSNPLKNLDVTQNTSLTTLSCSSNGLTTLDLSNNLALEKLNVGYNSLTNLNLKANTKLTFLDCTSNNLTTFDTSSNTALEYLVAGANGSARVLKTLDLTKNTKLLELEVWQVQIEELNLSQNTALKMLELQSSNISSLDLSKNTALEVALIGGNKLTALDVSNNKLLKTLSCSTNQIPSLDLSKNTALTFLNCGNNNLTSLNLQNGNNSNFVKNVGIYFTNIEGRSGSTYYPNFKGNANLSCIQVDNIEYSNTNWSEIKDPEVNYNALNCGLATTITDLAFEDKLISLGIDTDGRNGAVLNSSINNVTSLDVSNSSIKNLTGLQGFTALQTLNISNNLITKVDLSKNSALKTLNAASNSTLTCIMVANISATENWSVTKDPSASFSLDCEVYTLIPDSNFEDFLIAQKIDRDGKNGKVKTENISQVKYMNELRNRNIKDLTGIEGFTSLIQLDVSNNPLTTLDVSKSQALTYLTADSNSIQDINLSKNVNLTSLSLSSSQLTTLNLSKNVNLTSLSITGNKLKTLDLSQNTKLTRLSVYRGELISLDLSKNTELTEFNAFENQLRVLDLSKNSKLTVIILSGNKLANLNIKNGANTLLTNLDFTANPDLTCIQVDNAAYSNENWKTKKDQTAAFSTDVCPVTVPYTLIPDPKFETKLISLGIDKDGKNGKVATMNIVFLTSLNISNSEITDLTGLQDFSSLTSLDCSNNQLTVFDALKYKSLTSLNISKNKLSASFFRASTSLTNLNISNNEFTNLDLSYFTNLTALSVSFNKLRDLDVSKNIKLREFDCAGNNLYTLNLKNGNNANMQNMTFGNFTENPNLRCIQVDDAAFSTEKWVAKDATASYSAAACPPNFQYTLIPDPRFEKILISQGYDSGEIDGKVLTSKIENITSISAIDLGNRVTDLTGIEDFKSLESLYCYHGAITKIDLSKNLKLKILDIADNQITTLELSKNTALESLNCGANKLTELNVSNNLALQTLVADNNKLTEINVSKNTALTRLEVGSNQITNIDVTANSALKGLSVYANKITALNTSKNTALTSLSVFSNELTTLDVSQNKALTYLNAKKCQLTAIDISNNVLLNGLEVNENKIGTIDVSKNPLLTSLIVNSNQLTSLNLKNGKNTLLNNNYVSFSSNPKLSCILVDDVTYANTNWPYKKDASATYNTECTGELNLSAYNFTIETKSESCLGENNGEISILGKATYAYTATINDKPYTFTANSLKVNALAPGSYKIKITIPDVIFEQNFTVTIAKGATVAGKSSVTAKTVNVEITEGTAPFTVFVNGTEQFQTNDVAFSVDVNKNALVEVATAKACEGIFAKKVSVSDFESQILSAYPNPTSGSFEIEIPGTKKEVKIELYSFSGQLVSTKTYTIENGKALLNLENHPSGIYAAKIYLETPEYIKIIKK</sequence>
<name>A0ABM8KGD5_9FLAO</name>
<dbReference type="SUPFAM" id="SSF49785">
    <property type="entry name" value="Galactose-binding domain-like"/>
    <property type="match status" value="1"/>
</dbReference>
<dbReference type="RefSeq" id="WP_173965375.1">
    <property type="nucleotide sequence ID" value="NZ_CADCST010000071.1"/>
</dbReference>
<evidence type="ECO:0000256" key="4">
    <source>
        <dbReference type="SAM" id="SignalP"/>
    </source>
</evidence>
<dbReference type="PANTHER" id="PTHR47566">
    <property type="match status" value="1"/>
</dbReference>
<dbReference type="InterPro" id="IPR032675">
    <property type="entry name" value="LRR_dom_sf"/>
</dbReference>
<reference evidence="6 7" key="1">
    <citation type="submission" date="2020-02" db="EMBL/GenBank/DDBJ databases">
        <authorList>
            <person name="Criscuolo A."/>
        </authorList>
    </citation>
    <scope>NUCLEOTIDE SEQUENCE [LARGE SCALE GENOMIC DNA]</scope>
    <source>
        <strain evidence="6">CECT7796</strain>
    </source>
</reference>
<dbReference type="Gene3D" id="2.60.120.260">
    <property type="entry name" value="Galactose-binding domain-like"/>
    <property type="match status" value="1"/>
</dbReference>
<feature type="chain" id="PRO_5045555389" description="Secretion system C-terminal sorting domain-containing protein" evidence="4">
    <location>
        <begin position="19"/>
        <end position="2101"/>
    </location>
</feature>
<organism evidence="6 7">
    <name type="scientific">Flavobacterium collinsii</name>
    <dbReference type="NCBI Taxonomy" id="1114861"/>
    <lineage>
        <taxon>Bacteria</taxon>
        <taxon>Pseudomonadati</taxon>
        <taxon>Bacteroidota</taxon>
        <taxon>Flavobacteriia</taxon>
        <taxon>Flavobacteriales</taxon>
        <taxon>Flavobacteriaceae</taxon>
        <taxon>Flavobacterium</taxon>
    </lineage>
</organism>
<dbReference type="Pfam" id="PF18962">
    <property type="entry name" value="Por_Secre_tail"/>
    <property type="match status" value="1"/>
</dbReference>
<dbReference type="Gene3D" id="3.80.10.10">
    <property type="entry name" value="Ribonuclease Inhibitor"/>
    <property type="match status" value="8"/>
</dbReference>
<feature type="domain" description="Secretion system C-terminal sorting" evidence="5">
    <location>
        <begin position="2029"/>
        <end position="2095"/>
    </location>
</feature>
<dbReference type="EMBL" id="CADCST010000071">
    <property type="protein sequence ID" value="CAA9197016.1"/>
    <property type="molecule type" value="Genomic_DNA"/>
</dbReference>
<dbReference type="InterPro" id="IPR026444">
    <property type="entry name" value="Secre_tail"/>
</dbReference>
<comment type="caution">
    <text evidence="6">The sequence shown here is derived from an EMBL/GenBank/DDBJ whole genome shotgun (WGS) entry which is preliminary data.</text>
</comment>
<feature type="signal peptide" evidence="4">
    <location>
        <begin position="1"/>
        <end position="18"/>
    </location>
</feature>
<proteinExistence type="predicted"/>
<evidence type="ECO:0000256" key="3">
    <source>
        <dbReference type="ARBA" id="ARBA00022737"/>
    </source>
</evidence>
<keyword evidence="1" id="KW-0433">Leucine-rich repeat</keyword>
<dbReference type="NCBIfam" id="TIGR04183">
    <property type="entry name" value="Por_Secre_tail"/>
    <property type="match status" value="1"/>
</dbReference>
<dbReference type="SMART" id="SM00365">
    <property type="entry name" value="LRR_SD22"/>
    <property type="match status" value="17"/>
</dbReference>
<evidence type="ECO:0000313" key="6">
    <source>
        <dbReference type="EMBL" id="CAA9197016.1"/>
    </source>
</evidence>
<dbReference type="InterPro" id="IPR052574">
    <property type="entry name" value="CDIRP"/>
</dbReference>
<evidence type="ECO:0000256" key="1">
    <source>
        <dbReference type="ARBA" id="ARBA00022614"/>
    </source>
</evidence>
<evidence type="ECO:0000256" key="2">
    <source>
        <dbReference type="ARBA" id="ARBA00022729"/>
    </source>
</evidence>
<keyword evidence="7" id="KW-1185">Reference proteome</keyword>
<dbReference type="Proteomes" id="UP000474567">
    <property type="component" value="Unassembled WGS sequence"/>
</dbReference>